<protein>
    <submittedName>
        <fullName evidence="1">Uncharacterized protein</fullName>
    </submittedName>
</protein>
<comment type="caution">
    <text evidence="1">The sequence shown here is derived from an EMBL/GenBank/DDBJ whole genome shotgun (WGS) entry which is preliminary data.</text>
</comment>
<reference evidence="1 2" key="2">
    <citation type="journal article" date="2022" name="Mol. Biol. Evol.">
        <title>Comparative Genomics Reveals Insights into the Divergent Evolution of Astigmatic Mites and Household Pest Adaptations.</title>
        <authorList>
            <person name="Xiong Q."/>
            <person name="Wan A.T."/>
            <person name="Liu X."/>
            <person name="Fung C.S."/>
            <person name="Xiao X."/>
            <person name="Malainual N."/>
            <person name="Hou J."/>
            <person name="Wang L."/>
            <person name="Wang M."/>
            <person name="Yang K.Y."/>
            <person name="Cui Y."/>
            <person name="Leung E.L."/>
            <person name="Nong W."/>
            <person name="Shin S.K."/>
            <person name="Au S.W."/>
            <person name="Jeong K.Y."/>
            <person name="Chew F.T."/>
            <person name="Hui J.H."/>
            <person name="Leung T.F."/>
            <person name="Tungtrongchitr A."/>
            <person name="Zhong N."/>
            <person name="Liu Z."/>
            <person name="Tsui S.K."/>
        </authorList>
    </citation>
    <scope>NUCLEOTIDE SEQUENCE [LARGE SCALE GENOMIC DNA]</scope>
    <source>
        <strain evidence="1">Derp</strain>
    </source>
</reference>
<dbReference type="Proteomes" id="UP000887458">
    <property type="component" value="Unassembled WGS sequence"/>
</dbReference>
<sequence>MDKNNRSTLGKKDLNIGSVGLVPFQGIGTRLRRSRSKDHSTDQDNLSNDLEISNLKHLQQSHHQHPQQQQFILGHNNGYDGLNLYSPSSGTLERTKRFYGNTQPKIPMFDHQHHNSSFINSSIQQQQLYVQQLDQRLNTKNGSSSALYEDSQLLSHQYEEPQYLIDVNYRARQQQQQQQKDLYGKFGAFNHQQQVLPLLTNNSIKNHRNYTTTATTSTIIPPSKLFAQTLSSSSTSCKFYLFLFFGMI</sequence>
<accession>A0ABQ8JKU1</accession>
<proteinExistence type="predicted"/>
<keyword evidence="2" id="KW-1185">Reference proteome</keyword>
<evidence type="ECO:0000313" key="1">
    <source>
        <dbReference type="EMBL" id="KAH9422936.1"/>
    </source>
</evidence>
<name>A0ABQ8JKU1_DERPT</name>
<dbReference type="EMBL" id="NJHN03000035">
    <property type="protein sequence ID" value="KAH9422936.1"/>
    <property type="molecule type" value="Genomic_DNA"/>
</dbReference>
<organism evidence="1 2">
    <name type="scientific">Dermatophagoides pteronyssinus</name>
    <name type="common">European house dust mite</name>
    <dbReference type="NCBI Taxonomy" id="6956"/>
    <lineage>
        <taxon>Eukaryota</taxon>
        <taxon>Metazoa</taxon>
        <taxon>Ecdysozoa</taxon>
        <taxon>Arthropoda</taxon>
        <taxon>Chelicerata</taxon>
        <taxon>Arachnida</taxon>
        <taxon>Acari</taxon>
        <taxon>Acariformes</taxon>
        <taxon>Sarcoptiformes</taxon>
        <taxon>Astigmata</taxon>
        <taxon>Psoroptidia</taxon>
        <taxon>Analgoidea</taxon>
        <taxon>Pyroglyphidae</taxon>
        <taxon>Dermatophagoidinae</taxon>
        <taxon>Dermatophagoides</taxon>
    </lineage>
</organism>
<gene>
    <name evidence="1" type="ORF">DERP_008203</name>
</gene>
<reference evidence="1 2" key="1">
    <citation type="journal article" date="2018" name="J. Allergy Clin. Immunol.">
        <title>High-quality assembly of Dermatophagoides pteronyssinus genome and transcriptome reveals a wide range of novel allergens.</title>
        <authorList>
            <person name="Liu X.Y."/>
            <person name="Yang K.Y."/>
            <person name="Wang M.Q."/>
            <person name="Kwok J.S."/>
            <person name="Zeng X."/>
            <person name="Yang Z."/>
            <person name="Xiao X.J."/>
            <person name="Lau C.P."/>
            <person name="Li Y."/>
            <person name="Huang Z.M."/>
            <person name="Ba J.G."/>
            <person name="Yim A.K."/>
            <person name="Ouyang C.Y."/>
            <person name="Ngai S.M."/>
            <person name="Chan T.F."/>
            <person name="Leung E.L."/>
            <person name="Liu L."/>
            <person name="Liu Z.G."/>
            <person name="Tsui S.K."/>
        </authorList>
    </citation>
    <scope>NUCLEOTIDE SEQUENCE [LARGE SCALE GENOMIC DNA]</scope>
    <source>
        <strain evidence="1">Derp</strain>
    </source>
</reference>
<evidence type="ECO:0000313" key="2">
    <source>
        <dbReference type="Proteomes" id="UP000887458"/>
    </source>
</evidence>